<organism evidence="3 4">
    <name type="scientific">Roseomonas indoligenes</name>
    <dbReference type="NCBI Taxonomy" id="2820811"/>
    <lineage>
        <taxon>Bacteria</taxon>
        <taxon>Pseudomonadati</taxon>
        <taxon>Pseudomonadota</taxon>
        <taxon>Alphaproteobacteria</taxon>
        <taxon>Acetobacterales</taxon>
        <taxon>Roseomonadaceae</taxon>
        <taxon>Roseomonas</taxon>
    </lineage>
</organism>
<sequence>MIRILARVGAATAALALVAVPALAQPAQLRPTRDVTVTYRMVGVTGTAPQEVRMAFSPSTGKQRVDPPGGVGWMLIDRRANSAVMVMDAQRMTMAMPQEAVAAMTQEMPAGATFRVKGNATIAGTACTEWEMTAGTAKGTSCITDDGVLLRTAATAPDGTNVVMEATQVTYGPVDPARLTVPSGYNAMQMPNGAPGTPGAMPAR</sequence>
<evidence type="ECO:0000313" key="3">
    <source>
        <dbReference type="EMBL" id="MBP0494265.1"/>
    </source>
</evidence>
<keyword evidence="4" id="KW-1185">Reference proteome</keyword>
<dbReference type="EMBL" id="JAGIZA010000009">
    <property type="protein sequence ID" value="MBP0494265.1"/>
    <property type="molecule type" value="Genomic_DNA"/>
</dbReference>
<comment type="caution">
    <text evidence="3">The sequence shown here is derived from an EMBL/GenBank/DDBJ whole genome shotgun (WGS) entry which is preliminary data.</text>
</comment>
<dbReference type="Proteomes" id="UP000677537">
    <property type="component" value="Unassembled WGS sequence"/>
</dbReference>
<evidence type="ECO:0008006" key="5">
    <source>
        <dbReference type="Google" id="ProtNLM"/>
    </source>
</evidence>
<feature type="chain" id="PRO_5036954405" description="DUF4412 domain-containing protein" evidence="2">
    <location>
        <begin position="25"/>
        <end position="204"/>
    </location>
</feature>
<protein>
    <recommendedName>
        <fullName evidence="5">DUF4412 domain-containing protein</fullName>
    </recommendedName>
</protein>
<gene>
    <name evidence="3" type="ORF">J5Y10_15870</name>
</gene>
<evidence type="ECO:0000256" key="1">
    <source>
        <dbReference type="SAM" id="MobiDB-lite"/>
    </source>
</evidence>
<dbReference type="RefSeq" id="WP_209375010.1">
    <property type="nucleotide sequence ID" value="NZ_JAGIZA010000009.1"/>
</dbReference>
<dbReference type="AlphaFoldDB" id="A0A940N067"/>
<name>A0A940N067_9PROT</name>
<feature type="signal peptide" evidence="2">
    <location>
        <begin position="1"/>
        <end position="24"/>
    </location>
</feature>
<feature type="region of interest" description="Disordered" evidence="1">
    <location>
        <begin position="185"/>
        <end position="204"/>
    </location>
</feature>
<evidence type="ECO:0000256" key="2">
    <source>
        <dbReference type="SAM" id="SignalP"/>
    </source>
</evidence>
<keyword evidence="2" id="KW-0732">Signal</keyword>
<evidence type="ECO:0000313" key="4">
    <source>
        <dbReference type="Proteomes" id="UP000677537"/>
    </source>
</evidence>
<accession>A0A940N067</accession>
<proteinExistence type="predicted"/>
<reference evidence="3" key="1">
    <citation type="submission" date="2021-03" db="EMBL/GenBank/DDBJ databases">
        <authorList>
            <person name="So Y."/>
        </authorList>
    </citation>
    <scope>NUCLEOTIDE SEQUENCE</scope>
    <source>
        <strain evidence="3">SG15</strain>
    </source>
</reference>